<evidence type="ECO:0000313" key="2">
    <source>
        <dbReference type="Proteomes" id="UP001355298"/>
    </source>
</evidence>
<protein>
    <submittedName>
        <fullName evidence="1">Uncharacterized protein</fullName>
    </submittedName>
</protein>
<dbReference type="PROSITE" id="PS51257">
    <property type="entry name" value="PROKAR_LIPOPROTEIN"/>
    <property type="match status" value="1"/>
</dbReference>
<evidence type="ECO:0000313" key="1">
    <source>
        <dbReference type="EMBL" id="MEC4265554.1"/>
    </source>
</evidence>
<comment type="caution">
    <text evidence="1">The sequence shown here is derived from an EMBL/GenBank/DDBJ whole genome shotgun (WGS) entry which is preliminary data.</text>
</comment>
<dbReference type="RefSeq" id="WP_326278559.1">
    <property type="nucleotide sequence ID" value="NZ_JAYKYV010000006.1"/>
</dbReference>
<keyword evidence="2" id="KW-1185">Reference proteome</keyword>
<organism evidence="1 2">
    <name type="scientific">Flagellimonas halotolerans</name>
    <dbReference type="NCBI Taxonomy" id="3112164"/>
    <lineage>
        <taxon>Bacteria</taxon>
        <taxon>Pseudomonadati</taxon>
        <taxon>Bacteroidota</taxon>
        <taxon>Flavobacteriia</taxon>
        <taxon>Flavobacteriales</taxon>
        <taxon>Flavobacteriaceae</taxon>
        <taxon>Flagellimonas</taxon>
    </lineage>
</organism>
<name>A0ABU6IRC1_9FLAO</name>
<sequence>MDRKFCILVLLMALYSCGRLEPKTIGVYVFIDVTNGAFDSKKSSENDIHQILDFADISPDNGGVNGVELRFFQINDLSEGNSQTIVLKKGIPGMLGKNPLDRTDEINAFINRIKENLEEIKKSNQEELPYSKIYQNLCRELGGLDFKHERNLIVIYSDMLENSDLFSFYKDRTKIKKWEEDIDIAMDFLEQEDCSFPKFNNVDMYIISERNKNTDEMINDAQNFWKAFFSKKGTVPHFDSELNLYK</sequence>
<dbReference type="EMBL" id="JAYMGW010000006">
    <property type="protein sequence ID" value="MEC4265554.1"/>
    <property type="molecule type" value="Genomic_DNA"/>
</dbReference>
<accession>A0ABU6IRC1</accession>
<gene>
    <name evidence="1" type="ORF">VOP03_09365</name>
</gene>
<proteinExistence type="predicted"/>
<dbReference type="Proteomes" id="UP001355298">
    <property type="component" value="Unassembled WGS sequence"/>
</dbReference>
<reference evidence="1 2" key="1">
    <citation type="submission" date="2024-01" db="EMBL/GenBank/DDBJ databases">
        <title>The strains designed SYSU M86414 and SYSU M84420 isolated from the marine sediment in San Sha City (Hainan Province, China).</title>
        <authorList>
            <person name="Guo D."/>
        </authorList>
    </citation>
    <scope>NUCLEOTIDE SEQUENCE [LARGE SCALE GENOMIC DNA]</scope>
    <source>
        <strain evidence="1 2">SYSU M84420</strain>
    </source>
</reference>